<dbReference type="InterPro" id="IPR036388">
    <property type="entry name" value="WH-like_DNA-bd_sf"/>
</dbReference>
<evidence type="ECO:0000256" key="3">
    <source>
        <dbReference type="PROSITE-ProRule" id="PRU00169"/>
    </source>
</evidence>
<accession>A0AAW7DCS0</accession>
<dbReference type="Pfam" id="PF00072">
    <property type="entry name" value="Response_reg"/>
    <property type="match status" value="1"/>
</dbReference>
<dbReference type="Proteomes" id="UP001173578">
    <property type="component" value="Unassembled WGS sequence"/>
</dbReference>
<dbReference type="SMART" id="SM00448">
    <property type="entry name" value="REC"/>
    <property type="match status" value="1"/>
</dbReference>
<dbReference type="CDD" id="cd17535">
    <property type="entry name" value="REC_NarL-like"/>
    <property type="match status" value="1"/>
</dbReference>
<dbReference type="Gene3D" id="3.40.50.2300">
    <property type="match status" value="1"/>
</dbReference>
<proteinExistence type="predicted"/>
<dbReference type="EMBL" id="JACALR010000001">
    <property type="protein sequence ID" value="MDM1549789.1"/>
    <property type="molecule type" value="Genomic_DNA"/>
</dbReference>
<sequence length="215" mass="24816">MKIFILDQHQIVIDGLMSLLHKKKGYNIIGYSTNLNDAVNWLNSNEIDLLITEVMFNNDDVINLIKTIRKQHSSVKILILTGDNRIKKVAELFKLGINGFIEKHNETKTLIEAIQCISMGESYMGNELKDRIIQNFSNKNNIENRNMSEILDSITNRELEVIKLICDGCNSKEISNKLFISFNTVETHRKRIFQKLQIKNSIGLIRFAIKHNLID</sequence>
<comment type="caution">
    <text evidence="6">The sequence shown here is derived from an EMBL/GenBank/DDBJ whole genome shotgun (WGS) entry which is preliminary data.</text>
</comment>
<evidence type="ECO:0000313" key="7">
    <source>
        <dbReference type="Proteomes" id="UP001173578"/>
    </source>
</evidence>
<keyword evidence="2" id="KW-0238">DNA-binding</keyword>
<dbReference type="InterPro" id="IPR000792">
    <property type="entry name" value="Tscrpt_reg_LuxR_C"/>
</dbReference>
<reference evidence="6" key="2">
    <citation type="journal article" date="2022" name="Sci. Total Environ.">
        <title>Prevalence, transmission, and molecular epidemiology of tet(X)-positive bacteria among humans, animals, and environmental niches in China: An epidemiological, and genomic-based study.</title>
        <authorList>
            <person name="Dong N."/>
            <person name="Zeng Y."/>
            <person name="Cai C."/>
            <person name="Sun C."/>
            <person name="Lu J."/>
            <person name="Liu C."/>
            <person name="Zhou H."/>
            <person name="Sun Q."/>
            <person name="Shu L."/>
            <person name="Wang H."/>
            <person name="Wang Y."/>
            <person name="Wang S."/>
            <person name="Wu C."/>
            <person name="Chan E.W."/>
            <person name="Chen G."/>
            <person name="Shen Z."/>
            <person name="Chen S."/>
            <person name="Zhang R."/>
        </authorList>
    </citation>
    <scope>NUCLEOTIDE SEQUENCE</scope>
    <source>
        <strain evidence="6">210</strain>
    </source>
</reference>
<evidence type="ECO:0000259" key="5">
    <source>
        <dbReference type="PROSITE" id="PS50110"/>
    </source>
</evidence>
<dbReference type="SUPFAM" id="SSF46894">
    <property type="entry name" value="C-terminal effector domain of the bipartite response regulators"/>
    <property type="match status" value="1"/>
</dbReference>
<dbReference type="PROSITE" id="PS50110">
    <property type="entry name" value="RESPONSE_REGULATORY"/>
    <property type="match status" value="1"/>
</dbReference>
<protein>
    <submittedName>
        <fullName evidence="6">Response regulator transcription factor</fullName>
    </submittedName>
</protein>
<dbReference type="PRINTS" id="PR00038">
    <property type="entry name" value="HTHLUXR"/>
</dbReference>
<feature type="domain" description="HTH luxR-type" evidence="4">
    <location>
        <begin position="147"/>
        <end position="212"/>
    </location>
</feature>
<dbReference type="SUPFAM" id="SSF52172">
    <property type="entry name" value="CheY-like"/>
    <property type="match status" value="1"/>
</dbReference>
<evidence type="ECO:0000256" key="2">
    <source>
        <dbReference type="ARBA" id="ARBA00023125"/>
    </source>
</evidence>
<dbReference type="Gene3D" id="1.10.10.10">
    <property type="entry name" value="Winged helix-like DNA-binding domain superfamily/Winged helix DNA-binding domain"/>
    <property type="match status" value="1"/>
</dbReference>
<dbReference type="GO" id="GO:0000160">
    <property type="term" value="P:phosphorelay signal transduction system"/>
    <property type="evidence" value="ECO:0007669"/>
    <property type="project" value="InterPro"/>
</dbReference>
<dbReference type="AlphaFoldDB" id="A0AAW7DCS0"/>
<gene>
    <name evidence="6" type="ORF">HX095_00970</name>
</gene>
<dbReference type="CDD" id="cd06170">
    <property type="entry name" value="LuxR_C_like"/>
    <property type="match status" value="1"/>
</dbReference>
<keyword evidence="1" id="KW-0597">Phosphoprotein</keyword>
<dbReference type="PANTHER" id="PTHR43214">
    <property type="entry name" value="TWO-COMPONENT RESPONSE REGULATOR"/>
    <property type="match status" value="1"/>
</dbReference>
<dbReference type="GO" id="GO:0003677">
    <property type="term" value="F:DNA binding"/>
    <property type="evidence" value="ECO:0007669"/>
    <property type="project" value="UniProtKB-KW"/>
</dbReference>
<dbReference type="InterPro" id="IPR016032">
    <property type="entry name" value="Sig_transdc_resp-reg_C-effctor"/>
</dbReference>
<evidence type="ECO:0000259" key="4">
    <source>
        <dbReference type="PROSITE" id="PS50043"/>
    </source>
</evidence>
<comment type="caution">
    <text evidence="3">Lacks conserved residue(s) required for the propagation of feature annotation.</text>
</comment>
<dbReference type="InterPro" id="IPR058245">
    <property type="entry name" value="NreC/VraR/RcsB-like_REC"/>
</dbReference>
<evidence type="ECO:0000313" key="6">
    <source>
        <dbReference type="EMBL" id="MDM1549789.1"/>
    </source>
</evidence>
<dbReference type="PANTHER" id="PTHR43214:SF43">
    <property type="entry name" value="TWO-COMPONENT RESPONSE REGULATOR"/>
    <property type="match status" value="1"/>
</dbReference>
<name>A0AAW7DCS0_9FLAO</name>
<dbReference type="InterPro" id="IPR001789">
    <property type="entry name" value="Sig_transdc_resp-reg_receiver"/>
</dbReference>
<organism evidence="6 7">
    <name type="scientific">Empedobacter falsenii</name>
    <dbReference type="NCBI Taxonomy" id="343874"/>
    <lineage>
        <taxon>Bacteria</taxon>
        <taxon>Pseudomonadati</taxon>
        <taxon>Bacteroidota</taxon>
        <taxon>Flavobacteriia</taxon>
        <taxon>Flavobacteriales</taxon>
        <taxon>Weeksellaceae</taxon>
        <taxon>Empedobacter</taxon>
    </lineage>
</organism>
<dbReference type="SMART" id="SM00421">
    <property type="entry name" value="HTH_LUXR"/>
    <property type="match status" value="1"/>
</dbReference>
<dbReference type="PROSITE" id="PS50043">
    <property type="entry name" value="HTH_LUXR_2"/>
    <property type="match status" value="1"/>
</dbReference>
<reference evidence="6" key="1">
    <citation type="submission" date="2020-06" db="EMBL/GenBank/DDBJ databases">
        <authorList>
            <person name="Dong N."/>
        </authorList>
    </citation>
    <scope>NUCLEOTIDE SEQUENCE</scope>
    <source>
        <strain evidence="6">210</strain>
    </source>
</reference>
<dbReference type="RefSeq" id="WP_286484659.1">
    <property type="nucleotide sequence ID" value="NZ_JACALR010000001.1"/>
</dbReference>
<dbReference type="GO" id="GO:0006355">
    <property type="term" value="P:regulation of DNA-templated transcription"/>
    <property type="evidence" value="ECO:0007669"/>
    <property type="project" value="InterPro"/>
</dbReference>
<dbReference type="InterPro" id="IPR039420">
    <property type="entry name" value="WalR-like"/>
</dbReference>
<feature type="domain" description="Response regulatory" evidence="5">
    <location>
        <begin position="2"/>
        <end position="118"/>
    </location>
</feature>
<dbReference type="InterPro" id="IPR011006">
    <property type="entry name" value="CheY-like_superfamily"/>
</dbReference>
<evidence type="ECO:0000256" key="1">
    <source>
        <dbReference type="ARBA" id="ARBA00022553"/>
    </source>
</evidence>
<dbReference type="Pfam" id="PF00196">
    <property type="entry name" value="GerE"/>
    <property type="match status" value="1"/>
</dbReference>
<dbReference type="PROSITE" id="PS00622">
    <property type="entry name" value="HTH_LUXR_1"/>
    <property type="match status" value="1"/>
</dbReference>